<comment type="caution">
    <text evidence="2">The sequence shown here is derived from an EMBL/GenBank/DDBJ whole genome shotgun (WGS) entry which is preliminary data.</text>
</comment>
<evidence type="ECO:0000313" key="2">
    <source>
        <dbReference type="EMBL" id="MBY6366989.1"/>
    </source>
</evidence>
<feature type="compositionally biased region" description="Basic and acidic residues" evidence="1">
    <location>
        <begin position="44"/>
        <end position="54"/>
    </location>
</feature>
<protein>
    <submittedName>
        <fullName evidence="2">Uncharacterized protein</fullName>
    </submittedName>
</protein>
<evidence type="ECO:0000313" key="3">
    <source>
        <dbReference type="Proteomes" id="UP000825228"/>
    </source>
</evidence>
<gene>
    <name evidence="2" type="ORF">HQ603_09500</name>
</gene>
<dbReference type="Proteomes" id="UP000825228">
    <property type="component" value="Unassembled WGS sequence"/>
</dbReference>
<reference evidence="2 3" key="1">
    <citation type="submission" date="2020-06" db="EMBL/GenBank/DDBJ databases">
        <title>Taxonomy, biology and ecology of Rhodococcus bacteria occurring in California pistachio and other woody hosts as revealed by genome sequence analyses.</title>
        <authorList>
            <person name="Gai Y."/>
            <person name="Riely B."/>
        </authorList>
    </citation>
    <scope>NUCLEOTIDE SEQUENCE [LARGE SCALE GENOMIC DNA]</scope>
    <source>
        <strain evidence="2 3">BP-281</strain>
    </source>
</reference>
<proteinExistence type="predicted"/>
<evidence type="ECO:0000256" key="1">
    <source>
        <dbReference type="SAM" id="MobiDB-lite"/>
    </source>
</evidence>
<dbReference type="RefSeq" id="WP_222684416.1">
    <property type="nucleotide sequence ID" value="NZ_JABUBT010000007.1"/>
</dbReference>
<organism evidence="2 3">
    <name type="scientific">Rhodococcoides corynebacterioides</name>
    <dbReference type="NCBI Taxonomy" id="53972"/>
    <lineage>
        <taxon>Bacteria</taxon>
        <taxon>Bacillati</taxon>
        <taxon>Actinomycetota</taxon>
        <taxon>Actinomycetes</taxon>
        <taxon>Mycobacteriales</taxon>
        <taxon>Nocardiaceae</taxon>
        <taxon>Rhodococcoides</taxon>
    </lineage>
</organism>
<name>A0ABS7P3K2_9NOCA</name>
<feature type="region of interest" description="Disordered" evidence="1">
    <location>
        <begin position="1"/>
        <end position="72"/>
    </location>
</feature>
<accession>A0ABS7P3K2</accession>
<dbReference type="EMBL" id="JABUBU010000006">
    <property type="protein sequence ID" value="MBY6366989.1"/>
    <property type="molecule type" value="Genomic_DNA"/>
</dbReference>
<keyword evidence="3" id="KW-1185">Reference proteome</keyword>
<sequence>MTTSMTGRLEWDDENLTPGNKKEGGYHNNLYDSDGRLKGSARFIPEHEPERSAADEPAETSGKDRQQWEAPQKLRTGIQAEATMLLAEIVKGVAKDLMVEARPHAERLWKEKGRQALESKRAEAMRDAGLLWERKARPLISRQREKLMTRNSETGRQR</sequence>